<dbReference type="PANTHER" id="PTHR19282">
    <property type="entry name" value="TETRASPANIN"/>
    <property type="match status" value="1"/>
</dbReference>
<comment type="subcellular location">
    <subcellularLocation>
        <location evidence="1 6">Membrane</location>
        <topology evidence="1 6">Multi-pass membrane protein</topology>
    </subcellularLocation>
</comment>
<feature type="transmembrane region" description="Helical" evidence="6">
    <location>
        <begin position="108"/>
        <end position="127"/>
    </location>
</feature>
<name>A0ABN8LES3_9CNID</name>
<evidence type="ECO:0000256" key="3">
    <source>
        <dbReference type="ARBA" id="ARBA00022692"/>
    </source>
</evidence>
<dbReference type="Gene3D" id="1.10.1450.10">
    <property type="entry name" value="Tetraspanin"/>
    <property type="match status" value="1"/>
</dbReference>
<protein>
    <recommendedName>
        <fullName evidence="6">Tetraspanin</fullName>
    </recommendedName>
</protein>
<dbReference type="InterPro" id="IPR018503">
    <property type="entry name" value="Tetraspanin_CS"/>
</dbReference>
<comment type="similarity">
    <text evidence="2 6">Belongs to the tetraspanin (TM4SF) family.</text>
</comment>
<dbReference type="SUPFAM" id="SSF48652">
    <property type="entry name" value="Tetraspanin"/>
    <property type="match status" value="1"/>
</dbReference>
<dbReference type="EMBL" id="CALNXI010000025">
    <property type="protein sequence ID" value="CAH3015590.1"/>
    <property type="molecule type" value="Genomic_DNA"/>
</dbReference>
<evidence type="ECO:0000256" key="2">
    <source>
        <dbReference type="ARBA" id="ARBA00006840"/>
    </source>
</evidence>
<dbReference type="InterPro" id="IPR018499">
    <property type="entry name" value="Tetraspanin/Peripherin"/>
</dbReference>
<sequence>MRRSTRVHPLQPNDRQNQLDSYPEKSTYCVKYFMFFMNVLFWVLSCLILAIAVYAMLEKQEIYGQISRLATDPAALLLAIGLIIFVISFAGCLGALRENKCLLKFYSGLLALMLLLEIAAAILGYVYSGKVKNEMHNAFTMMIDNYLDDPDLQLVIDSVQKELKCCGSEKYTDWERNIYYNCSSPAVESCGVPYSCCIADEVNSQCGFGALRLKDSAAVNVIYTQGCLKGVEDWFRSNLVLMASIAACLPVLQLVGFCLSRRLTNDINDILAMQGRLS</sequence>
<keyword evidence="8" id="KW-1185">Reference proteome</keyword>
<dbReference type="Proteomes" id="UP001159427">
    <property type="component" value="Unassembled WGS sequence"/>
</dbReference>
<evidence type="ECO:0000256" key="5">
    <source>
        <dbReference type="ARBA" id="ARBA00023136"/>
    </source>
</evidence>
<evidence type="ECO:0000313" key="7">
    <source>
        <dbReference type="EMBL" id="CAH3015590.1"/>
    </source>
</evidence>
<dbReference type="InterPro" id="IPR000301">
    <property type="entry name" value="Tetraspanin_animals"/>
</dbReference>
<gene>
    <name evidence="7" type="ORF">PEVE_00018383</name>
</gene>
<evidence type="ECO:0000256" key="4">
    <source>
        <dbReference type="ARBA" id="ARBA00022989"/>
    </source>
</evidence>
<feature type="transmembrane region" description="Helical" evidence="6">
    <location>
        <begin position="239"/>
        <end position="259"/>
    </location>
</feature>
<dbReference type="Pfam" id="PF00335">
    <property type="entry name" value="Tetraspanin"/>
    <property type="match status" value="1"/>
</dbReference>
<comment type="caution">
    <text evidence="7">The sequence shown here is derived from an EMBL/GenBank/DDBJ whole genome shotgun (WGS) entry which is preliminary data.</text>
</comment>
<dbReference type="PANTHER" id="PTHR19282:SF431">
    <property type="entry name" value="TETRASPANIN 26A, ISOFORM B-RELATED"/>
    <property type="match status" value="1"/>
</dbReference>
<keyword evidence="3 6" id="KW-0812">Transmembrane</keyword>
<evidence type="ECO:0000256" key="1">
    <source>
        <dbReference type="ARBA" id="ARBA00004141"/>
    </source>
</evidence>
<feature type="transmembrane region" description="Helical" evidence="6">
    <location>
        <begin position="32"/>
        <end position="55"/>
    </location>
</feature>
<accession>A0ABN8LES3</accession>
<feature type="transmembrane region" description="Helical" evidence="6">
    <location>
        <begin position="75"/>
        <end position="96"/>
    </location>
</feature>
<organism evidence="7 8">
    <name type="scientific">Porites evermanni</name>
    <dbReference type="NCBI Taxonomy" id="104178"/>
    <lineage>
        <taxon>Eukaryota</taxon>
        <taxon>Metazoa</taxon>
        <taxon>Cnidaria</taxon>
        <taxon>Anthozoa</taxon>
        <taxon>Hexacorallia</taxon>
        <taxon>Scleractinia</taxon>
        <taxon>Fungiina</taxon>
        <taxon>Poritidae</taxon>
        <taxon>Porites</taxon>
    </lineage>
</organism>
<dbReference type="PROSITE" id="PS00421">
    <property type="entry name" value="TM4_1"/>
    <property type="match status" value="1"/>
</dbReference>
<evidence type="ECO:0000313" key="8">
    <source>
        <dbReference type="Proteomes" id="UP001159427"/>
    </source>
</evidence>
<keyword evidence="5 6" id="KW-0472">Membrane</keyword>
<dbReference type="InterPro" id="IPR008952">
    <property type="entry name" value="Tetraspanin_EC2_sf"/>
</dbReference>
<dbReference type="PRINTS" id="PR00259">
    <property type="entry name" value="TMFOUR"/>
</dbReference>
<dbReference type="PIRSF" id="PIRSF002419">
    <property type="entry name" value="Tetraspanin"/>
    <property type="match status" value="1"/>
</dbReference>
<proteinExistence type="inferred from homology"/>
<keyword evidence="4 6" id="KW-1133">Transmembrane helix</keyword>
<evidence type="ECO:0000256" key="6">
    <source>
        <dbReference type="RuleBase" id="RU361218"/>
    </source>
</evidence>
<reference evidence="7 8" key="1">
    <citation type="submission" date="2022-05" db="EMBL/GenBank/DDBJ databases">
        <authorList>
            <consortium name="Genoscope - CEA"/>
            <person name="William W."/>
        </authorList>
    </citation>
    <scope>NUCLEOTIDE SEQUENCE [LARGE SCALE GENOMIC DNA]</scope>
</reference>